<reference evidence="1 2" key="1">
    <citation type="submission" date="2014-10" db="EMBL/GenBank/DDBJ databases">
        <title>Genome sequence of Micropolyspora internatus JCM3315.</title>
        <authorList>
            <person name="Shin S.-K."/>
            <person name="Yi H."/>
        </authorList>
    </citation>
    <scope>NUCLEOTIDE SEQUENCE [LARGE SCALE GENOMIC DNA]</scope>
    <source>
        <strain evidence="1 2">JCM 3315</strain>
    </source>
</reference>
<gene>
    <name evidence="1" type="ORF">MINT15_23630</name>
</gene>
<protein>
    <submittedName>
        <fullName evidence="1">Uncharacterized protein</fullName>
    </submittedName>
</protein>
<evidence type="ECO:0000313" key="2">
    <source>
        <dbReference type="Proteomes" id="UP000030848"/>
    </source>
</evidence>
<dbReference type="EMBL" id="JRZE01000005">
    <property type="protein sequence ID" value="KHF43638.1"/>
    <property type="molecule type" value="Genomic_DNA"/>
</dbReference>
<proteinExistence type="predicted"/>
<evidence type="ECO:0000313" key="1">
    <source>
        <dbReference type="EMBL" id="KHF43638.1"/>
    </source>
</evidence>
<comment type="caution">
    <text evidence="1">The sequence shown here is derived from an EMBL/GenBank/DDBJ whole genome shotgun (WGS) entry which is preliminary data.</text>
</comment>
<organism evidence="1 2">
    <name type="scientific">Saccharomonospora viridis</name>
    <dbReference type="NCBI Taxonomy" id="1852"/>
    <lineage>
        <taxon>Bacteria</taxon>
        <taxon>Bacillati</taxon>
        <taxon>Actinomycetota</taxon>
        <taxon>Actinomycetes</taxon>
        <taxon>Pseudonocardiales</taxon>
        <taxon>Pseudonocardiaceae</taxon>
        <taxon>Saccharomonospora</taxon>
    </lineage>
</organism>
<dbReference type="AlphaFoldDB" id="A0A837D9W0"/>
<accession>A0A837D9W0</accession>
<dbReference type="Proteomes" id="UP000030848">
    <property type="component" value="Unassembled WGS sequence"/>
</dbReference>
<sequence>MSRMASWIWPTLEGRAWRERSAPEVRFPCRTSGGSRKWPKRWHPRCG</sequence>
<name>A0A837D9W0_9PSEU</name>